<evidence type="ECO:0000313" key="5">
    <source>
        <dbReference type="EMBL" id="MDR7087688.1"/>
    </source>
</evidence>
<dbReference type="Proteomes" id="UP001257739">
    <property type="component" value="Unassembled WGS sequence"/>
</dbReference>
<gene>
    <name evidence="5" type="ORF">J2X11_002527</name>
</gene>
<dbReference type="GO" id="GO:0003677">
    <property type="term" value="F:DNA binding"/>
    <property type="evidence" value="ECO:0007669"/>
    <property type="project" value="UniProtKB-KW"/>
</dbReference>
<protein>
    <submittedName>
        <fullName evidence="5">DNA-binding transcriptional regulator YhcF (GntR family)</fullName>
    </submittedName>
</protein>
<proteinExistence type="predicted"/>
<dbReference type="InterPro" id="IPR000524">
    <property type="entry name" value="Tscrpt_reg_HTH_GntR"/>
</dbReference>
<dbReference type="PROSITE" id="PS50949">
    <property type="entry name" value="HTH_GNTR"/>
    <property type="match status" value="1"/>
</dbReference>
<evidence type="ECO:0000256" key="1">
    <source>
        <dbReference type="ARBA" id="ARBA00023015"/>
    </source>
</evidence>
<dbReference type="Gene3D" id="1.10.10.10">
    <property type="entry name" value="Winged helix-like DNA-binding domain superfamily/Winged helix DNA-binding domain"/>
    <property type="match status" value="1"/>
</dbReference>
<name>A0ABU1URC3_9ACTN</name>
<dbReference type="SMART" id="SM00345">
    <property type="entry name" value="HTH_GNTR"/>
    <property type="match status" value="1"/>
</dbReference>
<dbReference type="PANTHER" id="PTHR38445:SF9">
    <property type="entry name" value="HTH-TYPE TRANSCRIPTIONAL REPRESSOR YTRA"/>
    <property type="match status" value="1"/>
</dbReference>
<keyword evidence="6" id="KW-1185">Reference proteome</keyword>
<sequence>MSLVTIDSNAAEPPYEQVRRQIAEGAASGTLKAGHKLPPVRTLAADLGLAVNTVAKAYRALETDGVIETHGRGGTLIATRKIGDAQADDAAATYALIARRQGLSIDEATRLVEQHWS</sequence>
<dbReference type="PANTHER" id="PTHR38445">
    <property type="entry name" value="HTH-TYPE TRANSCRIPTIONAL REPRESSOR YTRA"/>
    <property type="match status" value="1"/>
</dbReference>
<dbReference type="RefSeq" id="WP_309971667.1">
    <property type="nucleotide sequence ID" value="NZ_JAVDWH010000001.1"/>
</dbReference>
<dbReference type="Pfam" id="PF00392">
    <property type="entry name" value="GntR"/>
    <property type="match status" value="1"/>
</dbReference>
<reference evidence="5 6" key="1">
    <citation type="submission" date="2023-07" db="EMBL/GenBank/DDBJ databases">
        <title>Sorghum-associated microbial communities from plants grown in Nebraska, USA.</title>
        <authorList>
            <person name="Schachtman D."/>
        </authorList>
    </citation>
    <scope>NUCLEOTIDE SEQUENCE [LARGE SCALE GENOMIC DNA]</scope>
    <source>
        <strain evidence="5 6">BE248</strain>
    </source>
</reference>
<keyword evidence="3" id="KW-0804">Transcription</keyword>
<dbReference type="CDD" id="cd07377">
    <property type="entry name" value="WHTH_GntR"/>
    <property type="match status" value="1"/>
</dbReference>
<keyword evidence="1" id="KW-0805">Transcription regulation</keyword>
<dbReference type="InterPro" id="IPR036390">
    <property type="entry name" value="WH_DNA-bd_sf"/>
</dbReference>
<evidence type="ECO:0000259" key="4">
    <source>
        <dbReference type="PROSITE" id="PS50949"/>
    </source>
</evidence>
<evidence type="ECO:0000313" key="6">
    <source>
        <dbReference type="Proteomes" id="UP001257739"/>
    </source>
</evidence>
<organism evidence="5 6">
    <name type="scientific">Aeromicrobium panaciterrae</name>
    <dbReference type="NCBI Taxonomy" id="363861"/>
    <lineage>
        <taxon>Bacteria</taxon>
        <taxon>Bacillati</taxon>
        <taxon>Actinomycetota</taxon>
        <taxon>Actinomycetes</taxon>
        <taxon>Propionibacteriales</taxon>
        <taxon>Nocardioidaceae</taxon>
        <taxon>Aeromicrobium</taxon>
    </lineage>
</organism>
<comment type="caution">
    <text evidence="5">The sequence shown here is derived from an EMBL/GenBank/DDBJ whole genome shotgun (WGS) entry which is preliminary data.</text>
</comment>
<dbReference type="SUPFAM" id="SSF46785">
    <property type="entry name" value="Winged helix' DNA-binding domain"/>
    <property type="match status" value="1"/>
</dbReference>
<keyword evidence="2 5" id="KW-0238">DNA-binding</keyword>
<accession>A0ABU1URC3</accession>
<evidence type="ECO:0000256" key="2">
    <source>
        <dbReference type="ARBA" id="ARBA00023125"/>
    </source>
</evidence>
<feature type="domain" description="HTH gntR-type" evidence="4">
    <location>
        <begin position="12"/>
        <end position="80"/>
    </location>
</feature>
<evidence type="ECO:0000256" key="3">
    <source>
        <dbReference type="ARBA" id="ARBA00023163"/>
    </source>
</evidence>
<dbReference type="InterPro" id="IPR036388">
    <property type="entry name" value="WH-like_DNA-bd_sf"/>
</dbReference>
<dbReference type="EMBL" id="JAVDWH010000001">
    <property type="protein sequence ID" value="MDR7087688.1"/>
    <property type="molecule type" value="Genomic_DNA"/>
</dbReference>